<proteinExistence type="predicted"/>
<evidence type="ECO:0000256" key="1">
    <source>
        <dbReference type="SAM" id="MobiDB-lite"/>
    </source>
</evidence>
<accession>A0A6J4QSU2</accession>
<feature type="region of interest" description="Disordered" evidence="1">
    <location>
        <begin position="1"/>
        <end position="102"/>
    </location>
</feature>
<feature type="compositionally biased region" description="Basic residues" evidence="1">
    <location>
        <begin position="11"/>
        <end position="22"/>
    </location>
</feature>
<dbReference type="AlphaFoldDB" id="A0A6J4QSU2"/>
<dbReference type="EMBL" id="CADCVH010000010">
    <property type="protein sequence ID" value="CAA9445373.1"/>
    <property type="molecule type" value="Genomic_DNA"/>
</dbReference>
<feature type="compositionally biased region" description="Basic and acidic residues" evidence="1">
    <location>
        <begin position="85"/>
        <end position="102"/>
    </location>
</feature>
<feature type="compositionally biased region" description="Basic and acidic residues" evidence="1">
    <location>
        <begin position="63"/>
        <end position="78"/>
    </location>
</feature>
<reference evidence="2" key="1">
    <citation type="submission" date="2020-02" db="EMBL/GenBank/DDBJ databases">
        <authorList>
            <person name="Meier V. D."/>
        </authorList>
    </citation>
    <scope>NUCLEOTIDE SEQUENCE</scope>
    <source>
        <strain evidence="2">AVDCRST_MAG02</strain>
    </source>
</reference>
<feature type="non-terminal residue" evidence="2">
    <location>
        <position position="102"/>
    </location>
</feature>
<sequence length="102" mass="11142">DSHHEQPAGGRGRRRRRRRTVRRQQGPRAGLPRLRLDGGPQVGRRGRGPRGDALARPRGLRRLGRERGVLQGAREGRHAGAVARAPEDVVLRGGGEEGSRGL</sequence>
<organism evidence="2">
    <name type="scientific">uncultured Rubrobacteraceae bacterium</name>
    <dbReference type="NCBI Taxonomy" id="349277"/>
    <lineage>
        <taxon>Bacteria</taxon>
        <taxon>Bacillati</taxon>
        <taxon>Actinomycetota</taxon>
        <taxon>Rubrobacteria</taxon>
        <taxon>Rubrobacterales</taxon>
        <taxon>Rubrobacteraceae</taxon>
        <taxon>environmental samples</taxon>
    </lineage>
</organism>
<gene>
    <name evidence="2" type="ORF">AVDCRST_MAG02-384</name>
</gene>
<feature type="non-terminal residue" evidence="2">
    <location>
        <position position="1"/>
    </location>
</feature>
<protein>
    <submittedName>
        <fullName evidence="2">Uncharacterized protein</fullName>
    </submittedName>
</protein>
<evidence type="ECO:0000313" key="2">
    <source>
        <dbReference type="EMBL" id="CAA9445373.1"/>
    </source>
</evidence>
<name>A0A6J4QSU2_9ACTN</name>